<dbReference type="InterPro" id="IPR015797">
    <property type="entry name" value="NUDIX_hydrolase-like_dom_sf"/>
</dbReference>
<dbReference type="PROSITE" id="PS51462">
    <property type="entry name" value="NUDIX"/>
    <property type="match status" value="1"/>
</dbReference>
<dbReference type="PATRIC" id="fig|1391653.3.peg.455"/>
<comment type="similarity">
    <text evidence="2">Belongs to the Nudix hydrolase family.</text>
</comment>
<keyword evidence="1 2" id="KW-0378">Hydrolase</keyword>
<organism evidence="4 5">
    <name type="scientific">Vulgatibacter incomptus</name>
    <dbReference type="NCBI Taxonomy" id="1391653"/>
    <lineage>
        <taxon>Bacteria</taxon>
        <taxon>Pseudomonadati</taxon>
        <taxon>Myxococcota</taxon>
        <taxon>Myxococcia</taxon>
        <taxon>Myxococcales</taxon>
        <taxon>Cystobacterineae</taxon>
        <taxon>Vulgatibacteraceae</taxon>
        <taxon>Vulgatibacter</taxon>
    </lineage>
</organism>
<dbReference type="Pfam" id="PF00293">
    <property type="entry name" value="NUDIX"/>
    <property type="match status" value="1"/>
</dbReference>
<dbReference type="Proteomes" id="UP000055590">
    <property type="component" value="Chromosome"/>
</dbReference>
<dbReference type="AlphaFoldDB" id="A0A0K1PAB1"/>
<reference evidence="4 5" key="1">
    <citation type="submission" date="2015-08" db="EMBL/GenBank/DDBJ databases">
        <authorList>
            <person name="Babu N.S."/>
            <person name="Beckwith C.J."/>
            <person name="Beseler K.G."/>
            <person name="Brison A."/>
            <person name="Carone J.V."/>
            <person name="Caskin T.P."/>
            <person name="Diamond M."/>
            <person name="Durham M.E."/>
            <person name="Foxe J.M."/>
            <person name="Go M."/>
            <person name="Henderson B.A."/>
            <person name="Jones I.B."/>
            <person name="McGettigan J.A."/>
            <person name="Micheletti S.J."/>
            <person name="Nasrallah M.E."/>
            <person name="Ortiz D."/>
            <person name="Piller C.R."/>
            <person name="Privatt S.R."/>
            <person name="Schneider S.L."/>
            <person name="Sharp S."/>
            <person name="Smith T.C."/>
            <person name="Stanton J.D."/>
            <person name="Ullery H.E."/>
            <person name="Wilson R.J."/>
            <person name="Serrano M.G."/>
            <person name="Buck G."/>
            <person name="Lee V."/>
            <person name="Wang Y."/>
            <person name="Carvalho R."/>
            <person name="Voegtly L."/>
            <person name="Shi R."/>
            <person name="Duckworth R."/>
            <person name="Johnson A."/>
            <person name="Loviza R."/>
            <person name="Walstead R."/>
            <person name="Shah Z."/>
            <person name="Kiflezghi M."/>
            <person name="Wade K."/>
            <person name="Ball S.L."/>
            <person name="Bradley K.W."/>
            <person name="Asai D.J."/>
            <person name="Bowman C.A."/>
            <person name="Russell D.A."/>
            <person name="Pope W.H."/>
            <person name="Jacobs-Sera D."/>
            <person name="Hendrix R.W."/>
            <person name="Hatfull G.F."/>
        </authorList>
    </citation>
    <scope>NUCLEOTIDE SEQUENCE [LARGE SCALE GENOMIC DNA]</scope>
    <source>
        <strain evidence="4 5">DSM 27710</strain>
    </source>
</reference>
<evidence type="ECO:0000313" key="5">
    <source>
        <dbReference type="Proteomes" id="UP000055590"/>
    </source>
</evidence>
<accession>A0A0K1PAB1</accession>
<evidence type="ECO:0000313" key="4">
    <source>
        <dbReference type="EMBL" id="AKU90054.1"/>
    </source>
</evidence>
<dbReference type="InterPro" id="IPR020084">
    <property type="entry name" value="NUDIX_hydrolase_CS"/>
</dbReference>
<feature type="domain" description="Nudix hydrolase" evidence="3">
    <location>
        <begin position="35"/>
        <end position="159"/>
    </location>
</feature>
<name>A0A0K1PAB1_9BACT</name>
<dbReference type="EMBL" id="CP012332">
    <property type="protein sequence ID" value="AKU90054.1"/>
    <property type="molecule type" value="Genomic_DNA"/>
</dbReference>
<dbReference type="KEGG" id="vin:AKJ08_0441"/>
<dbReference type="Gene3D" id="3.90.79.10">
    <property type="entry name" value="Nucleoside Triphosphate Pyrophosphohydrolase"/>
    <property type="match status" value="1"/>
</dbReference>
<sequence length="168" mass="19014">MDIAQGPMPTDPAGLRRLLHRSRRANVARMSAYRNPLPTVDCFIELEDGRIVLVRRKNPPHGWALPGGFVDEGERLDLAARREALEETGLEVELLEQFFTYSDPARDPRKHTISTVFLARASGEPKGGDDAAEARAFDPDSLPELVFDHGEIVRDVLRYRRTGERRRL</sequence>
<dbReference type="SUPFAM" id="SSF55811">
    <property type="entry name" value="Nudix"/>
    <property type="match status" value="1"/>
</dbReference>
<dbReference type="GO" id="GO:0016787">
    <property type="term" value="F:hydrolase activity"/>
    <property type="evidence" value="ECO:0007669"/>
    <property type="project" value="UniProtKB-KW"/>
</dbReference>
<dbReference type="PRINTS" id="PR00502">
    <property type="entry name" value="NUDIXFAMILY"/>
</dbReference>
<gene>
    <name evidence="4" type="ORF">AKJ08_0441</name>
</gene>
<evidence type="ECO:0000256" key="1">
    <source>
        <dbReference type="ARBA" id="ARBA00022801"/>
    </source>
</evidence>
<protein>
    <submittedName>
        <fullName evidence="4">ADP-ribose pyrophosphatase</fullName>
    </submittedName>
</protein>
<dbReference type="InterPro" id="IPR000086">
    <property type="entry name" value="NUDIX_hydrolase_dom"/>
</dbReference>
<dbReference type="STRING" id="1391653.AKJ08_0441"/>
<evidence type="ECO:0000256" key="2">
    <source>
        <dbReference type="RuleBase" id="RU003476"/>
    </source>
</evidence>
<proteinExistence type="inferred from homology"/>
<keyword evidence="5" id="KW-1185">Reference proteome</keyword>
<dbReference type="PROSITE" id="PS00893">
    <property type="entry name" value="NUDIX_BOX"/>
    <property type="match status" value="1"/>
</dbReference>
<dbReference type="CDD" id="cd18873">
    <property type="entry name" value="NUDIX_NadM_like"/>
    <property type="match status" value="1"/>
</dbReference>
<dbReference type="PANTHER" id="PTHR43736">
    <property type="entry name" value="ADP-RIBOSE PYROPHOSPHATASE"/>
    <property type="match status" value="1"/>
</dbReference>
<evidence type="ECO:0000259" key="3">
    <source>
        <dbReference type="PROSITE" id="PS51462"/>
    </source>
</evidence>
<dbReference type="PANTHER" id="PTHR43736:SF1">
    <property type="entry name" value="DIHYDRONEOPTERIN TRIPHOSPHATE DIPHOSPHATASE"/>
    <property type="match status" value="1"/>
</dbReference>
<dbReference type="InterPro" id="IPR020476">
    <property type="entry name" value="Nudix_hydrolase"/>
</dbReference>